<dbReference type="InterPro" id="IPR050148">
    <property type="entry name" value="Terpene_synthase-like"/>
</dbReference>
<dbReference type="InterPro" id="IPR001906">
    <property type="entry name" value="Terpene_synth_N"/>
</dbReference>
<dbReference type="GO" id="GO:0000287">
    <property type="term" value="F:magnesium ion binding"/>
    <property type="evidence" value="ECO:0007669"/>
    <property type="project" value="InterPro"/>
</dbReference>
<name>A0AAV9C248_ACOCL</name>
<comment type="caution">
    <text evidence="6">The sequence shown here is derived from an EMBL/GenBank/DDBJ whole genome shotgun (WGS) entry which is preliminary data.</text>
</comment>
<proteinExistence type="predicted"/>
<reference evidence="6" key="2">
    <citation type="submission" date="2023-06" db="EMBL/GenBank/DDBJ databases">
        <authorList>
            <person name="Ma L."/>
            <person name="Liu K.-W."/>
            <person name="Li Z."/>
            <person name="Hsiao Y.-Y."/>
            <person name="Qi Y."/>
            <person name="Fu T."/>
            <person name="Tang G."/>
            <person name="Zhang D."/>
            <person name="Sun W.-H."/>
            <person name="Liu D.-K."/>
            <person name="Li Y."/>
            <person name="Chen G.-Z."/>
            <person name="Liu X.-D."/>
            <person name="Liao X.-Y."/>
            <person name="Jiang Y.-T."/>
            <person name="Yu X."/>
            <person name="Hao Y."/>
            <person name="Huang J."/>
            <person name="Zhao X.-W."/>
            <person name="Ke S."/>
            <person name="Chen Y.-Y."/>
            <person name="Wu W.-L."/>
            <person name="Hsu J.-L."/>
            <person name="Lin Y.-F."/>
            <person name="Huang M.-D."/>
            <person name="Li C.-Y."/>
            <person name="Huang L."/>
            <person name="Wang Z.-W."/>
            <person name="Zhao X."/>
            <person name="Zhong W.-Y."/>
            <person name="Peng D.-H."/>
            <person name="Ahmad S."/>
            <person name="Lan S."/>
            <person name="Zhang J.-S."/>
            <person name="Tsai W.-C."/>
            <person name="Van De Peer Y."/>
            <person name="Liu Z.-J."/>
        </authorList>
    </citation>
    <scope>NUCLEOTIDE SEQUENCE</scope>
    <source>
        <strain evidence="6">CP</strain>
        <tissue evidence="6">Leaves</tissue>
    </source>
</reference>
<evidence type="ECO:0000259" key="5">
    <source>
        <dbReference type="Pfam" id="PF03936"/>
    </source>
</evidence>
<gene>
    <name evidence="6" type="ORF">QJS10_CPB22g00243</name>
</gene>
<dbReference type="InterPro" id="IPR036965">
    <property type="entry name" value="Terpene_synth_N_sf"/>
</dbReference>
<dbReference type="AlphaFoldDB" id="A0AAV9C248"/>
<dbReference type="InterPro" id="IPR008949">
    <property type="entry name" value="Isoprenoid_synthase_dom_sf"/>
</dbReference>
<dbReference type="GO" id="GO:0010333">
    <property type="term" value="F:terpene synthase activity"/>
    <property type="evidence" value="ECO:0007669"/>
    <property type="project" value="InterPro"/>
</dbReference>
<feature type="domain" description="Terpene synthase N-terminal" evidence="4">
    <location>
        <begin position="88"/>
        <end position="262"/>
    </location>
</feature>
<reference evidence="6" key="1">
    <citation type="journal article" date="2023" name="Nat. Commun.">
        <title>Diploid and tetraploid genomes of Acorus and the evolution of monocots.</title>
        <authorList>
            <person name="Ma L."/>
            <person name="Liu K.W."/>
            <person name="Li Z."/>
            <person name="Hsiao Y.Y."/>
            <person name="Qi Y."/>
            <person name="Fu T."/>
            <person name="Tang G.D."/>
            <person name="Zhang D."/>
            <person name="Sun W.H."/>
            <person name="Liu D.K."/>
            <person name="Li Y."/>
            <person name="Chen G.Z."/>
            <person name="Liu X.D."/>
            <person name="Liao X.Y."/>
            <person name="Jiang Y.T."/>
            <person name="Yu X."/>
            <person name="Hao Y."/>
            <person name="Huang J."/>
            <person name="Zhao X.W."/>
            <person name="Ke S."/>
            <person name="Chen Y.Y."/>
            <person name="Wu W.L."/>
            <person name="Hsu J.L."/>
            <person name="Lin Y.F."/>
            <person name="Huang M.D."/>
            <person name="Li C.Y."/>
            <person name="Huang L."/>
            <person name="Wang Z.W."/>
            <person name="Zhao X."/>
            <person name="Zhong W.Y."/>
            <person name="Peng D.H."/>
            <person name="Ahmad S."/>
            <person name="Lan S."/>
            <person name="Zhang J.S."/>
            <person name="Tsai W.C."/>
            <person name="Van de Peer Y."/>
            <person name="Liu Z.J."/>
        </authorList>
    </citation>
    <scope>NUCLEOTIDE SEQUENCE</scope>
    <source>
        <strain evidence="6">CP</strain>
    </source>
</reference>
<dbReference type="GO" id="GO:0016114">
    <property type="term" value="P:terpenoid biosynthetic process"/>
    <property type="evidence" value="ECO:0007669"/>
    <property type="project" value="InterPro"/>
</dbReference>
<dbReference type="EMBL" id="JAUJYO010000022">
    <property type="protein sequence ID" value="KAK1282394.1"/>
    <property type="molecule type" value="Genomic_DNA"/>
</dbReference>
<organism evidence="6 7">
    <name type="scientific">Acorus calamus</name>
    <name type="common">Sweet flag</name>
    <dbReference type="NCBI Taxonomy" id="4465"/>
    <lineage>
        <taxon>Eukaryota</taxon>
        <taxon>Viridiplantae</taxon>
        <taxon>Streptophyta</taxon>
        <taxon>Embryophyta</taxon>
        <taxon>Tracheophyta</taxon>
        <taxon>Spermatophyta</taxon>
        <taxon>Magnoliopsida</taxon>
        <taxon>Liliopsida</taxon>
        <taxon>Acoraceae</taxon>
        <taxon>Acorus</taxon>
    </lineage>
</organism>
<dbReference type="Pfam" id="PF01397">
    <property type="entry name" value="Terpene_synth"/>
    <property type="match status" value="1"/>
</dbReference>
<feature type="domain" description="Terpene synthase metal-binding" evidence="5">
    <location>
        <begin position="320"/>
        <end position="389"/>
    </location>
</feature>
<keyword evidence="3" id="KW-0460">Magnesium</keyword>
<evidence type="ECO:0000256" key="1">
    <source>
        <dbReference type="ARBA" id="ARBA00001946"/>
    </source>
</evidence>
<dbReference type="SUPFAM" id="SSF48576">
    <property type="entry name" value="Terpenoid synthases"/>
    <property type="match status" value="1"/>
</dbReference>
<evidence type="ECO:0000313" key="7">
    <source>
        <dbReference type="Proteomes" id="UP001180020"/>
    </source>
</evidence>
<dbReference type="InterPro" id="IPR005630">
    <property type="entry name" value="Terpene_synthase_metal-bd"/>
</dbReference>
<evidence type="ECO:0000256" key="2">
    <source>
        <dbReference type="ARBA" id="ARBA00022723"/>
    </source>
</evidence>
<dbReference type="InterPro" id="IPR008930">
    <property type="entry name" value="Terpenoid_cyclase/PrenylTrfase"/>
</dbReference>
<dbReference type="Gene3D" id="1.10.600.10">
    <property type="entry name" value="Farnesyl Diphosphate Synthase"/>
    <property type="match status" value="1"/>
</dbReference>
<dbReference type="Pfam" id="PF03936">
    <property type="entry name" value="Terpene_synth_C"/>
    <property type="match status" value="1"/>
</dbReference>
<evidence type="ECO:0000256" key="3">
    <source>
        <dbReference type="ARBA" id="ARBA00022842"/>
    </source>
</evidence>
<evidence type="ECO:0000259" key="4">
    <source>
        <dbReference type="Pfam" id="PF01397"/>
    </source>
</evidence>
<comment type="cofactor">
    <cofactor evidence="1">
        <name>Mg(2+)</name>
        <dbReference type="ChEBI" id="CHEBI:18420"/>
    </cofactor>
</comment>
<accession>A0AAV9C248</accession>
<dbReference type="PANTHER" id="PTHR31225:SF252">
    <property type="entry name" value="TERPENE SYNTHASE 12-RELATED"/>
    <property type="match status" value="1"/>
</dbReference>
<evidence type="ECO:0000313" key="6">
    <source>
        <dbReference type="EMBL" id="KAK1282394.1"/>
    </source>
</evidence>
<dbReference type="FunFam" id="1.50.10.130:FF:000001">
    <property type="entry name" value="Isoprene synthase, chloroplastic"/>
    <property type="match status" value="1"/>
</dbReference>
<keyword evidence="2" id="KW-0479">Metal-binding</keyword>
<dbReference type="SUPFAM" id="SSF48239">
    <property type="entry name" value="Terpenoid cyclases/Protein prenyltransferases"/>
    <property type="match status" value="1"/>
</dbReference>
<dbReference type="PANTHER" id="PTHR31225">
    <property type="entry name" value="OS04G0344100 PROTEIN-RELATED"/>
    <property type="match status" value="1"/>
</dbReference>
<protein>
    <submittedName>
        <fullName evidence="6">Uncharacterized protein</fullName>
    </submittedName>
</protein>
<dbReference type="Gene3D" id="1.50.10.130">
    <property type="entry name" value="Terpene synthase, N-terminal domain"/>
    <property type="match status" value="1"/>
</dbReference>
<keyword evidence="7" id="KW-1185">Reference proteome</keyword>
<sequence>MQQLNHWFLYKLHDTPFNSFKTHTTTNINMASSIGFNVFSGLPVTFSPKIIPSSHTKLKVSTIAAKNEAGGSSVVVPQRRSGNYDPTIWDHSFIQSLNSDYTGDIYIEQAEKLKEEVRKLFDTVVEPLARLELIDTLQHLGIAYHLDKEIKESLLNILKNKDDVLVKKDLHATSLLFMLLRGHGLEISQDIFQCFNETLSDFMDSLCDDIKGILSLYEASYLGFEGEKILDEARAFATNYLKEYLKQGEIKPIFKEQVVHSLELPRHWRVRRLESYWYINIYERQGDANSALLELAKLDFNLVQSSHQTDIKNLSRWWMDLGLVEKLSYARDRVMENFFWTVGQLYEPQFSNFREGITRVNCLITTIDDTYDIYGSIDELVLFTDAVNRLLFLLFFFHSLVISNI</sequence>
<dbReference type="Proteomes" id="UP001180020">
    <property type="component" value="Unassembled WGS sequence"/>
</dbReference>